<sequence>MASTVNNSSETYPEVEPTEPILYHDLKMLTSSMGIGTTCNTKTGFYELDLSGALPTLFYIDYATHQKLPLCSRPECQHNDETCNAVIPNAIGVVNFQQHLLVFCSAIEGNPSILQIGYDGNDRVTLVELNSADRYDCAFAGDQNVLFTIVEAYSSELNVQTPQLIQIDLAQGSIQKLTQLDSSKSWFLVGTADNTLILKSIEVTQNKNPGSHEAYLSQKHELFFYDLQLQEMTPQRSWMQEEVVDASYGDYLFFYIPSKGTFEVNRFDGAGLTTVLQSQPIPIPDSSSLYFLGLYDDRLVVQVGEKIESESSGSAANVKWRQFAVDISDGSVIELHLSYTYAGVTDFVVPVAESDGVLLVKCGVQEKMMTAEGPDGTIQQYPTVVPVYATISSTNYFSNNAQYTKIQ</sequence>
<evidence type="ECO:0000313" key="2">
    <source>
        <dbReference type="Proteomes" id="UP000431913"/>
    </source>
</evidence>
<protein>
    <submittedName>
        <fullName evidence="1">Uncharacterized protein</fullName>
    </submittedName>
</protein>
<dbReference type="RefSeq" id="WP_154521811.1">
    <property type="nucleotide sequence ID" value="NZ_VUNJ01000003.1"/>
</dbReference>
<proteinExistence type="predicted"/>
<evidence type="ECO:0000313" key="1">
    <source>
        <dbReference type="EMBL" id="MST91213.1"/>
    </source>
</evidence>
<name>A0A6I2U518_9FIRM</name>
<organism evidence="1 2">
    <name type="scientific">Ruthenibacterium lactatiformans</name>
    <dbReference type="NCBI Taxonomy" id="1550024"/>
    <lineage>
        <taxon>Bacteria</taxon>
        <taxon>Bacillati</taxon>
        <taxon>Bacillota</taxon>
        <taxon>Clostridia</taxon>
        <taxon>Eubacteriales</taxon>
        <taxon>Oscillospiraceae</taxon>
        <taxon>Ruthenibacterium</taxon>
    </lineage>
</organism>
<gene>
    <name evidence="1" type="ORF">FYJ76_04570</name>
</gene>
<accession>A0A6I2U518</accession>
<reference evidence="1 2" key="1">
    <citation type="submission" date="2019-08" db="EMBL/GenBank/DDBJ databases">
        <title>In-depth cultivation of the pig gut microbiome towards novel bacterial diversity and tailored functional studies.</title>
        <authorList>
            <person name="Wylensek D."/>
            <person name="Hitch T.C.A."/>
            <person name="Clavel T."/>
        </authorList>
    </citation>
    <scope>NUCLEOTIDE SEQUENCE [LARGE SCALE GENOMIC DNA]</scope>
    <source>
        <strain evidence="1 2">WCA3-601-WT-6J</strain>
    </source>
</reference>
<comment type="caution">
    <text evidence="1">The sequence shown here is derived from an EMBL/GenBank/DDBJ whole genome shotgun (WGS) entry which is preliminary data.</text>
</comment>
<dbReference type="EMBL" id="VUNJ01000003">
    <property type="protein sequence ID" value="MST91213.1"/>
    <property type="molecule type" value="Genomic_DNA"/>
</dbReference>
<dbReference type="Proteomes" id="UP000431913">
    <property type="component" value="Unassembled WGS sequence"/>
</dbReference>
<dbReference type="AlphaFoldDB" id="A0A6I2U518"/>